<gene>
    <name evidence="2" type="ORF">MERR_LOCUS26799</name>
</gene>
<protein>
    <submittedName>
        <fullName evidence="2">Uncharacterized protein</fullName>
    </submittedName>
</protein>
<sequence length="95" mass="10215">MGSMGAPSSSALSSSSGSSKRKRGGGQEDEPSLLHLENLPMIQFHQPKSLRICLRGNTRLQGCRRALLPITYKGGKAHFAPNQQSARLAALFILP</sequence>
<dbReference type="EMBL" id="CACVBM020001213">
    <property type="protein sequence ID" value="CAA7039564.1"/>
    <property type="molecule type" value="Genomic_DNA"/>
</dbReference>
<accession>A0A6D2JF16</accession>
<reference evidence="2" key="1">
    <citation type="submission" date="2020-01" db="EMBL/GenBank/DDBJ databases">
        <authorList>
            <person name="Mishra B."/>
        </authorList>
    </citation>
    <scope>NUCLEOTIDE SEQUENCE [LARGE SCALE GENOMIC DNA]</scope>
</reference>
<comment type="caution">
    <text evidence="2">The sequence shown here is derived from an EMBL/GenBank/DDBJ whole genome shotgun (WGS) entry which is preliminary data.</text>
</comment>
<feature type="compositionally biased region" description="Low complexity" evidence="1">
    <location>
        <begin position="1"/>
        <end position="18"/>
    </location>
</feature>
<proteinExistence type="predicted"/>
<keyword evidence="3" id="KW-1185">Reference proteome</keyword>
<evidence type="ECO:0000256" key="1">
    <source>
        <dbReference type="SAM" id="MobiDB-lite"/>
    </source>
</evidence>
<dbReference type="Proteomes" id="UP000467841">
    <property type="component" value="Unassembled WGS sequence"/>
</dbReference>
<evidence type="ECO:0000313" key="3">
    <source>
        <dbReference type="Proteomes" id="UP000467841"/>
    </source>
</evidence>
<feature type="region of interest" description="Disordered" evidence="1">
    <location>
        <begin position="1"/>
        <end position="34"/>
    </location>
</feature>
<dbReference type="AlphaFoldDB" id="A0A6D2JF16"/>
<evidence type="ECO:0000313" key="2">
    <source>
        <dbReference type="EMBL" id="CAA7039564.1"/>
    </source>
</evidence>
<name>A0A6D2JF16_9BRAS</name>
<organism evidence="2 3">
    <name type="scientific">Microthlaspi erraticum</name>
    <dbReference type="NCBI Taxonomy" id="1685480"/>
    <lineage>
        <taxon>Eukaryota</taxon>
        <taxon>Viridiplantae</taxon>
        <taxon>Streptophyta</taxon>
        <taxon>Embryophyta</taxon>
        <taxon>Tracheophyta</taxon>
        <taxon>Spermatophyta</taxon>
        <taxon>Magnoliopsida</taxon>
        <taxon>eudicotyledons</taxon>
        <taxon>Gunneridae</taxon>
        <taxon>Pentapetalae</taxon>
        <taxon>rosids</taxon>
        <taxon>malvids</taxon>
        <taxon>Brassicales</taxon>
        <taxon>Brassicaceae</taxon>
        <taxon>Coluteocarpeae</taxon>
        <taxon>Microthlaspi</taxon>
    </lineage>
</organism>